<evidence type="ECO:0000313" key="5">
    <source>
        <dbReference type="EMBL" id="GMN71826.1"/>
    </source>
</evidence>
<evidence type="ECO:0000256" key="1">
    <source>
        <dbReference type="SAM" id="MobiDB-lite"/>
    </source>
</evidence>
<dbReference type="EMBL" id="BTGU01012759">
    <property type="protein sequence ID" value="GMN71831.1"/>
    <property type="molecule type" value="Genomic_DNA"/>
</dbReference>
<dbReference type="InterPro" id="IPR005162">
    <property type="entry name" value="Retrotrans_gag_dom"/>
</dbReference>
<accession>A0AA88JGX1</accession>
<proteinExistence type="predicted"/>
<evidence type="ECO:0000313" key="3">
    <source>
        <dbReference type="EMBL" id="GMN71819.1"/>
    </source>
</evidence>
<dbReference type="EMBL" id="BTGU01012757">
    <property type="protein sequence ID" value="GMN71822.1"/>
    <property type="molecule type" value="Genomic_DNA"/>
</dbReference>
<feature type="domain" description="Retrotransposon gag" evidence="2">
    <location>
        <begin position="209"/>
        <end position="298"/>
    </location>
</feature>
<comment type="caution">
    <text evidence="5">The sequence shown here is derived from an EMBL/GenBank/DDBJ whole genome shotgun (WGS) entry which is preliminary data.</text>
</comment>
<sequence>MQTEILTENVRSKTEVVKALVDKEAHNIQLPPVQQEAAESTPSRPPRSASRPRNSLPTGNRSGCSNRENLGRQQRDGNEDPGRVCSRSRHTQATSSGAAEPLAAARNHPDNNLGEVENVRRDTTSVFDRLGRPGIHQRLARECSCGLEQVRAVDPPFTPVVLASPYLARFKMPSVESYDGTTNADEHLENYQAYMLIQNANEAALCKSFCLTLTGASRQWYRRLAPGSIGCFKQLADAFVAAFVGSKTWKLGASHLFGIKQGEAETLKKYLERFDKAIVQVESCLDDTLVQAFREGVKDNRLVWTLAYDRPPTFAHLRGITWRHAEADECVSSRGLLRDPPLIRADRARRNQNKYCNFHKDVGHDTKDCIQLRDQIELLIRDGHLREFVERIITPVGVVNRAVLTAHQNLGPSNRPDEPEQKHIVHMIFSGTATGDTASSRRSYAREARRFASGEYINMAEHIAKICRQDSAPITFTGDEAKRLLHPHNDALIGEIRVADNVIQHVLAQPTSCSWTHSQG</sequence>
<feature type="compositionally biased region" description="Polar residues" evidence="1">
    <location>
        <begin position="58"/>
        <end position="68"/>
    </location>
</feature>
<keyword evidence="7" id="KW-1185">Reference proteome</keyword>
<protein>
    <recommendedName>
        <fullName evidence="2">Retrotransposon gag domain-containing protein</fullName>
    </recommendedName>
</protein>
<dbReference type="EMBL" id="BTGU01012756">
    <property type="protein sequence ID" value="GMN71819.1"/>
    <property type="molecule type" value="Genomic_DNA"/>
</dbReference>
<evidence type="ECO:0000313" key="4">
    <source>
        <dbReference type="EMBL" id="GMN71822.1"/>
    </source>
</evidence>
<dbReference type="PANTHER" id="PTHR33223">
    <property type="entry name" value="CCHC-TYPE DOMAIN-CONTAINING PROTEIN"/>
    <property type="match status" value="1"/>
</dbReference>
<evidence type="ECO:0000259" key="2">
    <source>
        <dbReference type="Pfam" id="PF03732"/>
    </source>
</evidence>
<dbReference type="Pfam" id="PF03732">
    <property type="entry name" value="Retrotrans_gag"/>
    <property type="match status" value="1"/>
</dbReference>
<dbReference type="PANTHER" id="PTHR33223:SF10">
    <property type="entry name" value="AMINOTRANSFERASE-LIKE PLANT MOBILE DOMAIN-CONTAINING PROTEIN"/>
    <property type="match status" value="1"/>
</dbReference>
<dbReference type="EMBL" id="BTGU01012758">
    <property type="protein sequence ID" value="GMN71826.1"/>
    <property type="molecule type" value="Genomic_DNA"/>
</dbReference>
<evidence type="ECO:0000313" key="7">
    <source>
        <dbReference type="Proteomes" id="UP001187192"/>
    </source>
</evidence>
<feature type="compositionally biased region" description="Basic and acidic residues" evidence="1">
    <location>
        <begin position="69"/>
        <end position="82"/>
    </location>
</feature>
<dbReference type="AlphaFoldDB" id="A0AA88JGX1"/>
<organism evidence="5 7">
    <name type="scientific">Ficus carica</name>
    <name type="common">Common fig</name>
    <dbReference type="NCBI Taxonomy" id="3494"/>
    <lineage>
        <taxon>Eukaryota</taxon>
        <taxon>Viridiplantae</taxon>
        <taxon>Streptophyta</taxon>
        <taxon>Embryophyta</taxon>
        <taxon>Tracheophyta</taxon>
        <taxon>Spermatophyta</taxon>
        <taxon>Magnoliopsida</taxon>
        <taxon>eudicotyledons</taxon>
        <taxon>Gunneridae</taxon>
        <taxon>Pentapetalae</taxon>
        <taxon>rosids</taxon>
        <taxon>fabids</taxon>
        <taxon>Rosales</taxon>
        <taxon>Moraceae</taxon>
        <taxon>Ficeae</taxon>
        <taxon>Ficus</taxon>
    </lineage>
</organism>
<evidence type="ECO:0000313" key="6">
    <source>
        <dbReference type="EMBL" id="GMN71831.1"/>
    </source>
</evidence>
<feature type="compositionally biased region" description="Low complexity" evidence="1">
    <location>
        <begin position="40"/>
        <end position="57"/>
    </location>
</feature>
<name>A0AA88JGX1_FICCA</name>
<feature type="region of interest" description="Disordered" evidence="1">
    <location>
        <begin position="25"/>
        <end position="120"/>
    </location>
</feature>
<dbReference type="Proteomes" id="UP001187192">
    <property type="component" value="Unassembled WGS sequence"/>
</dbReference>
<gene>
    <name evidence="3" type="ORF">TIFTF001_053457</name>
    <name evidence="4" type="ORF">TIFTF001_053458</name>
    <name evidence="5" type="ORF">TIFTF001_053459</name>
    <name evidence="6" type="ORF">TIFTF001_053460</name>
</gene>
<reference evidence="5" key="1">
    <citation type="submission" date="2023-07" db="EMBL/GenBank/DDBJ databases">
        <title>draft genome sequence of fig (Ficus carica).</title>
        <authorList>
            <person name="Takahashi T."/>
            <person name="Nishimura K."/>
        </authorList>
    </citation>
    <scope>NUCLEOTIDE SEQUENCE</scope>
</reference>